<evidence type="ECO:0000313" key="1">
    <source>
        <dbReference type="EMBL" id="KAJ1675324.1"/>
    </source>
</evidence>
<sequence length="527" mass="56115">MTSALAHAPPPSCQKVGGVLTGRDATDNALLADAEHSNRPYSTGSDNSSGGGSSGDPVQASDPAGGDRGQLDDTSDEEYRQFFLHHHPNGGSASVGAGASDDSDSSVYGAGAFEGPEKLLEVWFASSPAKVRPGYVPPASHHGLLAKLGGGDGDGGAVVPGRKGLRAVPRCVWEAMLELVRCQILSVTSNRYFDAYLLSESSLFVYPHKLILKTCGTTTLLHALQRILDIGQAYCGFGAVECVFYSRKTFMFPERQPGPHRSWEAEVEYLDGYFGEHGSVGGSGAAYLIGKQNNRDHWHLYMAALPPPPGQGEEEEEEAQQQLAGGRPASDDESYDDDDVTIEVLMTGLSQERVKCLYMQHQLPGVVEGSEGGAIAAKQLGLSAIYPDAQLDSYLFAPCGFSLNGLRGGQYITVHVTPEPECSYASFETNIKDGPVGLTAEHLREVVGRVVGAFDPDRVTVTVFKSRPPTGDDDGSGELPCNIPLPAGYRAKDRILYELEGYWLRYAYFAKTAAGPTAAAAITTASA</sequence>
<keyword evidence="1" id="KW-0456">Lyase</keyword>
<proteinExistence type="predicted"/>
<reference evidence="1" key="1">
    <citation type="submission" date="2022-06" db="EMBL/GenBank/DDBJ databases">
        <title>Phylogenomic reconstructions and comparative analyses of Kickxellomycotina fungi.</title>
        <authorList>
            <person name="Reynolds N.K."/>
            <person name="Stajich J.E."/>
            <person name="Barry K."/>
            <person name="Grigoriev I.V."/>
            <person name="Crous P."/>
            <person name="Smith M.E."/>
        </authorList>
    </citation>
    <scope>NUCLEOTIDE SEQUENCE</scope>
    <source>
        <strain evidence="1">RSA 2271</strain>
    </source>
</reference>
<organism evidence="1 2">
    <name type="scientific">Spiromyces aspiralis</name>
    <dbReference type="NCBI Taxonomy" id="68401"/>
    <lineage>
        <taxon>Eukaryota</taxon>
        <taxon>Fungi</taxon>
        <taxon>Fungi incertae sedis</taxon>
        <taxon>Zoopagomycota</taxon>
        <taxon>Kickxellomycotina</taxon>
        <taxon>Kickxellomycetes</taxon>
        <taxon>Kickxellales</taxon>
        <taxon>Kickxellaceae</taxon>
        <taxon>Spiromyces</taxon>
    </lineage>
</organism>
<feature type="non-terminal residue" evidence="1">
    <location>
        <position position="527"/>
    </location>
</feature>
<protein>
    <submittedName>
        <fullName evidence="1">Spermidine resistance protein</fullName>
        <ecNumber evidence="1">4.1.1.50</ecNumber>
    </submittedName>
</protein>
<dbReference type="Proteomes" id="UP001145114">
    <property type="component" value="Unassembled WGS sequence"/>
</dbReference>
<dbReference type="EC" id="4.1.1.50" evidence="1"/>
<name>A0ACC1HN24_9FUNG</name>
<evidence type="ECO:0000313" key="2">
    <source>
        <dbReference type="Proteomes" id="UP001145114"/>
    </source>
</evidence>
<dbReference type="EMBL" id="JAMZIH010005362">
    <property type="protein sequence ID" value="KAJ1675324.1"/>
    <property type="molecule type" value="Genomic_DNA"/>
</dbReference>
<accession>A0ACC1HN24</accession>
<gene>
    <name evidence="1" type="primary">SPE2</name>
    <name evidence="1" type="ORF">EV182_001491</name>
</gene>
<keyword evidence="2" id="KW-1185">Reference proteome</keyword>
<comment type="caution">
    <text evidence="1">The sequence shown here is derived from an EMBL/GenBank/DDBJ whole genome shotgun (WGS) entry which is preliminary data.</text>
</comment>